<organism evidence="16 17">
    <name type="scientific">Rhynchosporium graminicola</name>
    <dbReference type="NCBI Taxonomy" id="2792576"/>
    <lineage>
        <taxon>Eukaryota</taxon>
        <taxon>Fungi</taxon>
        <taxon>Dikarya</taxon>
        <taxon>Ascomycota</taxon>
        <taxon>Pezizomycotina</taxon>
        <taxon>Leotiomycetes</taxon>
        <taxon>Helotiales</taxon>
        <taxon>Ploettnerulaceae</taxon>
        <taxon>Rhynchosporium</taxon>
    </lineage>
</organism>
<dbReference type="Gene3D" id="2.70.98.10">
    <property type="match status" value="1"/>
</dbReference>
<dbReference type="InterPro" id="IPR014718">
    <property type="entry name" value="GH-type_carb-bd"/>
</dbReference>
<keyword evidence="8 16" id="KW-0456">Lyase</keyword>
<accession>A0A1E1KSF1</accession>
<evidence type="ECO:0000256" key="12">
    <source>
        <dbReference type="SAM" id="SignalP"/>
    </source>
</evidence>
<dbReference type="Pfam" id="PF14686">
    <property type="entry name" value="fn3_3"/>
    <property type="match status" value="1"/>
</dbReference>
<keyword evidence="6 12" id="KW-0732">Signal</keyword>
<keyword evidence="10" id="KW-0961">Cell wall biogenesis/degradation</keyword>
<dbReference type="STRING" id="914237.A0A1E1KSF1"/>
<evidence type="ECO:0000313" key="17">
    <source>
        <dbReference type="Proteomes" id="UP000178129"/>
    </source>
</evidence>
<dbReference type="CDD" id="cd10317">
    <property type="entry name" value="RGL4_C"/>
    <property type="match status" value="1"/>
</dbReference>
<comment type="catalytic activity">
    <reaction evidence="1">
        <text>Endotype eliminative cleavage of L-alpha-rhamnopyranosyl-(1-&gt;4)-alpha-D-galactopyranosyluronic acid bonds of rhamnogalacturonan I domains in ramified hairy regions of pectin leaving L-rhamnopyranose at the reducing end and 4-deoxy-4,5-unsaturated D-galactopyranosyluronic acid at the non-reducing end.</text>
        <dbReference type="EC" id="4.2.2.23"/>
    </reaction>
</comment>
<keyword evidence="7" id="KW-1015">Disulfide bond</keyword>
<evidence type="ECO:0000256" key="10">
    <source>
        <dbReference type="ARBA" id="ARBA00023316"/>
    </source>
</evidence>
<keyword evidence="11" id="KW-0624">Polysaccharide degradation</keyword>
<evidence type="ECO:0000256" key="1">
    <source>
        <dbReference type="ARBA" id="ARBA00001324"/>
    </source>
</evidence>
<evidence type="ECO:0000256" key="4">
    <source>
        <dbReference type="ARBA" id="ARBA00012437"/>
    </source>
</evidence>
<dbReference type="CDD" id="cd10316">
    <property type="entry name" value="RGL4_M"/>
    <property type="match status" value="1"/>
</dbReference>
<evidence type="ECO:0000256" key="3">
    <source>
        <dbReference type="ARBA" id="ARBA00010418"/>
    </source>
</evidence>
<dbReference type="GO" id="GO:0005576">
    <property type="term" value="C:extracellular region"/>
    <property type="evidence" value="ECO:0007669"/>
    <property type="project" value="UniProtKB-SubCell"/>
</dbReference>
<dbReference type="InterPro" id="IPR008979">
    <property type="entry name" value="Galactose-bd-like_sf"/>
</dbReference>
<evidence type="ECO:0000313" key="16">
    <source>
        <dbReference type="EMBL" id="CZT00924.1"/>
    </source>
</evidence>
<dbReference type="Proteomes" id="UP000178129">
    <property type="component" value="Unassembled WGS sequence"/>
</dbReference>
<keyword evidence="9" id="KW-0119">Carbohydrate metabolism</keyword>
<evidence type="ECO:0000256" key="2">
    <source>
        <dbReference type="ARBA" id="ARBA00004613"/>
    </source>
</evidence>
<dbReference type="InterPro" id="IPR016590">
    <property type="entry name" value="Rhamnogalacturonase_B"/>
</dbReference>
<evidence type="ECO:0000256" key="7">
    <source>
        <dbReference type="ARBA" id="ARBA00023157"/>
    </source>
</evidence>
<proteinExistence type="inferred from homology"/>
<dbReference type="InParanoid" id="A0A1E1KSF1"/>
<dbReference type="SUPFAM" id="SSF49785">
    <property type="entry name" value="Galactose-binding domain-like"/>
    <property type="match status" value="1"/>
</dbReference>
<dbReference type="EMBL" id="FJUW01000021">
    <property type="protein sequence ID" value="CZT00924.1"/>
    <property type="molecule type" value="Genomic_DNA"/>
</dbReference>
<dbReference type="Gene3D" id="2.60.120.260">
    <property type="entry name" value="Galactose-binding domain-like"/>
    <property type="match status" value="1"/>
</dbReference>
<dbReference type="InterPro" id="IPR029413">
    <property type="entry name" value="RG-lyase_II"/>
</dbReference>
<evidence type="ECO:0000256" key="6">
    <source>
        <dbReference type="ARBA" id="ARBA00022729"/>
    </source>
</evidence>
<feature type="signal peptide" evidence="12">
    <location>
        <begin position="1"/>
        <end position="18"/>
    </location>
</feature>
<dbReference type="InterPro" id="IPR011013">
    <property type="entry name" value="Gal_mutarotase_sf_dom"/>
</dbReference>
<dbReference type="SUPFAM" id="SSF74650">
    <property type="entry name" value="Galactose mutarotase-like"/>
    <property type="match status" value="1"/>
</dbReference>
<comment type="subcellular location">
    <subcellularLocation>
        <location evidence="2">Secreted</location>
    </subcellularLocation>
</comment>
<dbReference type="SUPFAM" id="SSF49452">
    <property type="entry name" value="Starch-binding domain-like"/>
    <property type="match status" value="1"/>
</dbReference>
<reference evidence="17" key="1">
    <citation type="submission" date="2016-03" db="EMBL/GenBank/DDBJ databases">
        <authorList>
            <person name="Ploux O."/>
        </authorList>
    </citation>
    <scope>NUCLEOTIDE SEQUENCE [LARGE SCALE GENOMIC DNA]</scope>
    <source>
        <strain evidence="17">UK7</strain>
    </source>
</reference>
<evidence type="ECO:0000256" key="8">
    <source>
        <dbReference type="ARBA" id="ARBA00023239"/>
    </source>
</evidence>
<dbReference type="Gene3D" id="2.60.40.1120">
    <property type="entry name" value="Carboxypeptidase-like, regulatory domain"/>
    <property type="match status" value="1"/>
</dbReference>
<dbReference type="InterPro" id="IPR015364">
    <property type="entry name" value="RhgB_N"/>
</dbReference>
<dbReference type="GO" id="GO:0045490">
    <property type="term" value="P:pectin catabolic process"/>
    <property type="evidence" value="ECO:0007669"/>
    <property type="project" value="TreeGrafter"/>
</dbReference>
<gene>
    <name evidence="16" type="ORF">RCO7_02875</name>
</gene>
<dbReference type="InterPro" id="IPR029411">
    <property type="entry name" value="RG-lyase_III"/>
</dbReference>
<dbReference type="InterPro" id="IPR013784">
    <property type="entry name" value="Carb-bd-like_fold"/>
</dbReference>
<evidence type="ECO:0000256" key="9">
    <source>
        <dbReference type="ARBA" id="ARBA00023277"/>
    </source>
</evidence>
<sequence>MKLSVFLSAAVLRSFAEAITLTTHNNSYTVDAGSANSFEVVVSRSTCDITSLKFRGVEAQYSVQGSHIGSGLSCHTTVTAQEITKGSTKYVKITCDTATLTHYYVVRDAQSAVHMATHITAEPSIGELRFIARLKGDVLHTDDVGQASDIGGYSSIVEGADVFVVNGQTRSKFYSSQRFIDDQVHCMSGTDIKACMVIPGNGYESSSGGPFHRDINTNPTGPYSGLYYYMNSGHLQLESYRMGLHGAYSLVFLQSGLPDGKMDLSFMGSLGLKGWVAASGRGTVKGKASGIDGSKYQIVLHWFNDDAQYWSYADSSGNYASPAMKAGTYTQVLYQSELKVASNSVTVTAGGSTKGHIASTWTKPGLTLFQIGDWDGLPKGFRNADKQARMHPSDARMSAWGPLTYTVGTSAVSDFPMAVFQSVNDPITVHFNLTAAQASGAATLRIGTTLSFSGARPQVETNGKNGTVFPQPISMNSRGVTRGGYRGRGDIYDFPIASGDLVTGLNTITIGVKSGSSGIASLSPNYIFDAVHLFR</sequence>
<dbReference type="GO" id="GO:0102210">
    <property type="term" value="F:rhamnogalacturonan endolyase activity"/>
    <property type="evidence" value="ECO:0007669"/>
    <property type="project" value="UniProtKB-EC"/>
</dbReference>
<dbReference type="Pfam" id="PF09284">
    <property type="entry name" value="RhgB_N"/>
    <property type="match status" value="1"/>
</dbReference>
<dbReference type="AlphaFoldDB" id="A0A1E1KSF1"/>
<name>A0A1E1KSF1_9HELO</name>
<protein>
    <recommendedName>
        <fullName evidence="4">rhamnogalacturonan endolyase</fullName>
        <ecNumber evidence="4">4.2.2.23</ecNumber>
    </recommendedName>
</protein>
<feature type="domain" description="Rhamnogalacturonase B N-terminal" evidence="13">
    <location>
        <begin position="21"/>
        <end position="274"/>
    </location>
</feature>
<feature type="domain" description="Rhamnogalacturonan lyase" evidence="14">
    <location>
        <begin position="367"/>
        <end position="533"/>
    </location>
</feature>
<comment type="caution">
    <text evidence="16">The sequence shown here is derived from an EMBL/GenBank/DDBJ whole genome shotgun (WGS) entry which is preliminary data.</text>
</comment>
<evidence type="ECO:0000259" key="13">
    <source>
        <dbReference type="Pfam" id="PF09284"/>
    </source>
</evidence>
<evidence type="ECO:0000256" key="11">
    <source>
        <dbReference type="ARBA" id="ARBA00023326"/>
    </source>
</evidence>
<feature type="chain" id="PRO_5009446323" description="rhamnogalacturonan endolyase" evidence="12">
    <location>
        <begin position="19"/>
        <end position="535"/>
    </location>
</feature>
<evidence type="ECO:0000259" key="14">
    <source>
        <dbReference type="Pfam" id="PF14683"/>
    </source>
</evidence>
<dbReference type="GO" id="GO:0030246">
    <property type="term" value="F:carbohydrate binding"/>
    <property type="evidence" value="ECO:0007669"/>
    <property type="project" value="InterPro"/>
</dbReference>
<evidence type="ECO:0000259" key="15">
    <source>
        <dbReference type="Pfam" id="PF14686"/>
    </source>
</evidence>
<dbReference type="PANTHER" id="PTHR36574:SF1">
    <property type="entry name" value="RHAMNOGALACTURONATE LYASE-RELATED"/>
    <property type="match status" value="1"/>
</dbReference>
<comment type="similarity">
    <text evidence="3">Belongs to the polysaccharide lyase 4 family.</text>
</comment>
<keyword evidence="17" id="KW-1185">Reference proteome</keyword>
<dbReference type="GO" id="GO:0071555">
    <property type="term" value="P:cell wall organization"/>
    <property type="evidence" value="ECO:0007669"/>
    <property type="project" value="UniProtKB-KW"/>
</dbReference>
<dbReference type="EC" id="4.2.2.23" evidence="4"/>
<dbReference type="FunFam" id="2.60.120.260:FF:000102">
    <property type="entry name" value="Rhamnogalacturonate lyase A"/>
    <property type="match status" value="1"/>
</dbReference>
<evidence type="ECO:0000256" key="5">
    <source>
        <dbReference type="ARBA" id="ARBA00022525"/>
    </source>
</evidence>
<keyword evidence="5" id="KW-0964">Secreted</keyword>
<dbReference type="PANTHER" id="PTHR36574">
    <property type="entry name" value="RHAMNOGALACTURONATE LYASE-RELATED"/>
    <property type="match status" value="1"/>
</dbReference>
<dbReference type="Pfam" id="PF14683">
    <property type="entry name" value="CBM-like"/>
    <property type="match status" value="1"/>
</dbReference>
<feature type="domain" description="Rhamnogalacturonan lyase" evidence="15">
    <location>
        <begin position="280"/>
        <end position="354"/>
    </location>
</feature>